<dbReference type="PIRSF" id="PIRSF024492">
    <property type="entry name" value="UCP024492"/>
    <property type="match status" value="1"/>
</dbReference>
<dbReference type="AlphaFoldDB" id="A0A5E7BWJ9"/>
<name>A0A5E7BWJ9_PSEFL</name>
<dbReference type="Pfam" id="PF04343">
    <property type="entry name" value="DUF488"/>
    <property type="match status" value="1"/>
</dbReference>
<dbReference type="InterPro" id="IPR007438">
    <property type="entry name" value="DUF488"/>
</dbReference>
<dbReference type="OrthoDB" id="9789109at2"/>
<dbReference type="PANTHER" id="PTHR39337:SF1">
    <property type="entry name" value="BLR5642 PROTEIN"/>
    <property type="match status" value="1"/>
</dbReference>
<dbReference type="PANTHER" id="PTHR39337">
    <property type="entry name" value="BLR5642 PROTEIN"/>
    <property type="match status" value="1"/>
</dbReference>
<dbReference type="Proteomes" id="UP000326018">
    <property type="component" value="Unassembled WGS sequence"/>
</dbReference>
<dbReference type="InterPro" id="IPR014519">
    <property type="entry name" value="UCP024492"/>
</dbReference>
<protein>
    <recommendedName>
        <fullName evidence="3">DUF488 domain-containing protein</fullName>
    </recommendedName>
</protein>
<dbReference type="EMBL" id="CABVIB010000009">
    <property type="protein sequence ID" value="VVN94217.1"/>
    <property type="molecule type" value="Genomic_DNA"/>
</dbReference>
<accession>A0A5E7BWJ9</accession>
<dbReference type="RefSeq" id="WP_150702258.1">
    <property type="nucleotide sequence ID" value="NZ_CABVIB010000009.1"/>
</dbReference>
<evidence type="ECO:0000313" key="2">
    <source>
        <dbReference type="Proteomes" id="UP000326018"/>
    </source>
</evidence>
<evidence type="ECO:0008006" key="3">
    <source>
        <dbReference type="Google" id="ProtNLM"/>
    </source>
</evidence>
<evidence type="ECO:0000313" key="1">
    <source>
        <dbReference type="EMBL" id="VVN94217.1"/>
    </source>
</evidence>
<gene>
    <name evidence="1" type="ORF">PS712_02133</name>
</gene>
<reference evidence="1 2" key="1">
    <citation type="submission" date="2019-09" db="EMBL/GenBank/DDBJ databases">
        <authorList>
            <person name="Chandra G."/>
            <person name="Truman W A."/>
        </authorList>
    </citation>
    <scope>NUCLEOTIDE SEQUENCE [LARGE SCALE GENOMIC DNA]</scope>
    <source>
        <strain evidence="1">PS712</strain>
    </source>
</reference>
<proteinExistence type="predicted"/>
<sequence length="196" mass="22328">MAVPKNAVAVTKVVSKTAVTKHDSVVTIWTIGHSTRPIDEFLDLLNEYHIETVVDVRRFPGSRKYPQYGKESLEITLAENSINYQWIEALGGRRRASPNSVNTAWRNTSFRGYADYMDSPEFAQGLSQLLQFATNARTVIMCAEAVWWRCHRSMIADELCVREIKIIHILDAKHEVLHPMTSPARVVRGRLTYTLP</sequence>
<organism evidence="1 2">
    <name type="scientific">Pseudomonas fluorescens</name>
    <dbReference type="NCBI Taxonomy" id="294"/>
    <lineage>
        <taxon>Bacteria</taxon>
        <taxon>Pseudomonadati</taxon>
        <taxon>Pseudomonadota</taxon>
        <taxon>Gammaproteobacteria</taxon>
        <taxon>Pseudomonadales</taxon>
        <taxon>Pseudomonadaceae</taxon>
        <taxon>Pseudomonas</taxon>
    </lineage>
</organism>